<keyword evidence="9" id="KW-0436">Ligase</keyword>
<dbReference type="Pfam" id="PF03147">
    <property type="entry name" value="FDX-ACB"/>
    <property type="match status" value="1"/>
</dbReference>
<reference evidence="22" key="1">
    <citation type="submission" date="2020-05" db="EMBL/GenBank/DDBJ databases">
        <authorList>
            <person name="Chiriac C."/>
            <person name="Salcher M."/>
            <person name="Ghai R."/>
            <person name="Kavagutti S V."/>
        </authorList>
    </citation>
    <scope>NUCLEOTIDE SEQUENCE</scope>
</reference>
<evidence type="ECO:0000256" key="12">
    <source>
        <dbReference type="ARBA" id="ARBA00022840"/>
    </source>
</evidence>
<dbReference type="GO" id="GO:0000287">
    <property type="term" value="F:magnesium ion binding"/>
    <property type="evidence" value="ECO:0007669"/>
    <property type="project" value="InterPro"/>
</dbReference>
<evidence type="ECO:0000256" key="3">
    <source>
        <dbReference type="ARBA" id="ARBA00008653"/>
    </source>
</evidence>
<comment type="cofactor">
    <cofactor evidence="1">
        <name>Mg(2+)</name>
        <dbReference type="ChEBI" id="CHEBI:18420"/>
    </cofactor>
</comment>
<dbReference type="Pfam" id="PF01588">
    <property type="entry name" value="tRNA_bind"/>
    <property type="match status" value="1"/>
</dbReference>
<keyword evidence="15" id="KW-0648">Protein biosynthesis</keyword>
<feature type="domain" description="FDX-ACB" evidence="20">
    <location>
        <begin position="732"/>
        <end position="825"/>
    </location>
</feature>
<dbReference type="InterPro" id="IPR005121">
    <property type="entry name" value="Fdx_antiC-bd"/>
</dbReference>
<feature type="domain" description="TRNA-binding" evidence="19">
    <location>
        <begin position="41"/>
        <end position="154"/>
    </location>
</feature>
<keyword evidence="10" id="KW-0479">Metal-binding</keyword>
<dbReference type="InterPro" id="IPR004532">
    <property type="entry name" value="Phe-tRNA-ligase_IIc_bsu_bact"/>
</dbReference>
<keyword evidence="11" id="KW-0547">Nucleotide-binding</keyword>
<dbReference type="GO" id="GO:0009328">
    <property type="term" value="C:phenylalanine-tRNA ligase complex"/>
    <property type="evidence" value="ECO:0007669"/>
    <property type="project" value="TreeGrafter"/>
</dbReference>
<comment type="similarity">
    <text evidence="3">Belongs to the phenylalanyl-tRNA synthetase beta subunit family. Type 1 subfamily.</text>
</comment>
<dbReference type="SMART" id="SM00873">
    <property type="entry name" value="B3_4"/>
    <property type="match status" value="1"/>
</dbReference>
<dbReference type="Gene3D" id="3.30.70.380">
    <property type="entry name" value="Ferrodoxin-fold anticodon-binding domain"/>
    <property type="match status" value="1"/>
</dbReference>
<feature type="domain" description="B5" evidence="21">
    <location>
        <begin position="401"/>
        <end position="476"/>
    </location>
</feature>
<dbReference type="InterPro" id="IPR041616">
    <property type="entry name" value="PheRS_beta_core"/>
</dbReference>
<keyword evidence="13" id="KW-0460">Magnesium</keyword>
<dbReference type="InterPro" id="IPR045864">
    <property type="entry name" value="aa-tRNA-synth_II/BPL/LPL"/>
</dbReference>
<name>A0A6J7D4G5_9ZZZZ</name>
<evidence type="ECO:0000256" key="4">
    <source>
        <dbReference type="ARBA" id="ARBA00011209"/>
    </source>
</evidence>
<dbReference type="InterPro" id="IPR005146">
    <property type="entry name" value="B3/B4_tRNA-bd"/>
</dbReference>
<protein>
    <recommendedName>
        <fullName evidence="6">Phenylalanine--tRNA ligase beta subunit</fullName>
        <ecNumber evidence="5">6.1.1.20</ecNumber>
    </recommendedName>
    <alternativeName>
        <fullName evidence="17">Phenylalanyl-tRNA synthetase beta subunit</fullName>
    </alternativeName>
</protein>
<dbReference type="GO" id="GO:0004826">
    <property type="term" value="F:phenylalanine-tRNA ligase activity"/>
    <property type="evidence" value="ECO:0007669"/>
    <property type="project" value="UniProtKB-EC"/>
</dbReference>
<keyword evidence="8" id="KW-0820">tRNA-binding</keyword>
<dbReference type="PROSITE" id="PS51447">
    <property type="entry name" value="FDX_ACB"/>
    <property type="match status" value="1"/>
</dbReference>
<proteinExistence type="inferred from homology"/>
<dbReference type="GO" id="GO:0006432">
    <property type="term" value="P:phenylalanyl-tRNA aminoacylation"/>
    <property type="evidence" value="ECO:0007669"/>
    <property type="project" value="InterPro"/>
</dbReference>
<dbReference type="Gene3D" id="2.40.50.140">
    <property type="entry name" value="Nucleic acid-binding proteins"/>
    <property type="match status" value="1"/>
</dbReference>
<dbReference type="SUPFAM" id="SSF50249">
    <property type="entry name" value="Nucleic acid-binding proteins"/>
    <property type="match status" value="1"/>
</dbReference>
<sequence>MRVPVSWLRELVAIPAGDDVDAIGVKLVSAGLEIEAIDVVGEIVGPLVVGRIDSFEEQAQANGKTIRWCQVEVGPDHGGVRGIVCGAANFSVGDHVIAALPGAVLPGGFAIASRKTYGHISDGMICSAKELNLGDDHSGIMILDPSTTIGSDAGEIVGKSDQIFDLAVTPDRGYCFSMRGVARELSVGYSAAFNDPAAFDLPSAPAGNRAEINDGADRIIVSELLGFNPAAPTPDWLALRLRLMGMRPISLAVDVTNYVMLLTGQPLHAFDAAKVSGTLRVRRALAGEKLTTLDEVARDLDPDDVVIADDSGAVALAGTMGGASTEVDGSTSAILLEAAHFDPIAVARQSRRHKLSSEASRRFERGTDPALPSAASALAISLLVEHGGAKLASVSQVDLRGSTPAIAFDLQRPARTAGIEISDDFAAQALTSVGCVVSGTSGVVDVTPATWRPDLTDPADLDEEVIRLFGYDNVPSSLPRLPSGRGLTPAQRLRRSVAQTLAHAGHVEVLAYPFVGSTELDDLMIGPDDPRRQLVRLANPISEEQPFMRTTLLPGLLNILKRNLGRGNDENLIFEIGSVSTWPAGHSLARGHDVLRPSVTSRPDESQQAGLDASLPSQERHLAVVMTGQRERSGWWGPGRAVVWQDVVESARIIAQAAKVELVIGSGTAAPWHPGRCAQLSVGDSIVVGFAGELAPRVCESLSLPPRTCAMELSLDTLIDHRHAITGAPNVSTFPVAKEDIALVVETSVSVQSLQSTLENAAGPLLESIRLFDVYQGPQVGEGKQSLAFALRFRAMDRTLEDGEVAEARQAAVEAAQARHGAVLRS</sequence>
<evidence type="ECO:0000256" key="17">
    <source>
        <dbReference type="ARBA" id="ARBA00033189"/>
    </source>
</evidence>
<evidence type="ECO:0000256" key="11">
    <source>
        <dbReference type="ARBA" id="ARBA00022741"/>
    </source>
</evidence>
<dbReference type="SMART" id="SM00874">
    <property type="entry name" value="B5"/>
    <property type="match status" value="1"/>
</dbReference>
<gene>
    <name evidence="22" type="ORF">UFOPK3401_00473</name>
</gene>
<dbReference type="Gene3D" id="3.50.40.10">
    <property type="entry name" value="Phenylalanyl-trna Synthetase, Chain B, domain 3"/>
    <property type="match status" value="1"/>
</dbReference>
<dbReference type="HAMAP" id="MF_00283">
    <property type="entry name" value="Phe_tRNA_synth_beta1"/>
    <property type="match status" value="1"/>
</dbReference>
<dbReference type="EC" id="6.1.1.20" evidence="5"/>
<comment type="subcellular location">
    <subcellularLocation>
        <location evidence="2">Cytoplasm</location>
    </subcellularLocation>
</comment>
<dbReference type="InterPro" id="IPR036690">
    <property type="entry name" value="Fdx_antiC-bd_sf"/>
</dbReference>
<keyword evidence="14" id="KW-0694">RNA-binding</keyword>
<keyword evidence="16" id="KW-0030">Aminoacyl-tRNA synthetase</keyword>
<organism evidence="22">
    <name type="scientific">freshwater metagenome</name>
    <dbReference type="NCBI Taxonomy" id="449393"/>
    <lineage>
        <taxon>unclassified sequences</taxon>
        <taxon>metagenomes</taxon>
        <taxon>ecological metagenomes</taxon>
    </lineage>
</organism>
<dbReference type="CDD" id="cd00769">
    <property type="entry name" value="PheRS_beta_core"/>
    <property type="match status" value="1"/>
</dbReference>
<keyword evidence="7" id="KW-0963">Cytoplasm</keyword>
<evidence type="ECO:0000259" key="21">
    <source>
        <dbReference type="PROSITE" id="PS51483"/>
    </source>
</evidence>
<dbReference type="InterPro" id="IPR012340">
    <property type="entry name" value="NA-bd_OB-fold"/>
</dbReference>
<dbReference type="Pfam" id="PF03484">
    <property type="entry name" value="B5"/>
    <property type="match status" value="1"/>
</dbReference>
<dbReference type="Pfam" id="PF17759">
    <property type="entry name" value="tRNA_synthFbeta"/>
    <property type="match status" value="1"/>
</dbReference>
<dbReference type="SUPFAM" id="SSF55681">
    <property type="entry name" value="Class II aaRS and biotin synthetases"/>
    <property type="match status" value="1"/>
</dbReference>
<evidence type="ECO:0000259" key="19">
    <source>
        <dbReference type="PROSITE" id="PS50886"/>
    </source>
</evidence>
<keyword evidence="12" id="KW-0067">ATP-binding</keyword>
<evidence type="ECO:0000256" key="18">
    <source>
        <dbReference type="ARBA" id="ARBA00049255"/>
    </source>
</evidence>
<evidence type="ECO:0000256" key="9">
    <source>
        <dbReference type="ARBA" id="ARBA00022598"/>
    </source>
</evidence>
<dbReference type="SMART" id="SM00896">
    <property type="entry name" value="FDX-ACB"/>
    <property type="match status" value="1"/>
</dbReference>
<dbReference type="InterPro" id="IPR033714">
    <property type="entry name" value="tRNA_bind_bactPheRS"/>
</dbReference>
<dbReference type="InterPro" id="IPR009061">
    <property type="entry name" value="DNA-bd_dom_put_sf"/>
</dbReference>
<dbReference type="PROSITE" id="PS51483">
    <property type="entry name" value="B5"/>
    <property type="match status" value="1"/>
</dbReference>
<dbReference type="SUPFAM" id="SSF54991">
    <property type="entry name" value="Anticodon-binding domain of PheRS"/>
    <property type="match status" value="1"/>
</dbReference>
<evidence type="ECO:0000256" key="15">
    <source>
        <dbReference type="ARBA" id="ARBA00022917"/>
    </source>
</evidence>
<dbReference type="InterPro" id="IPR002547">
    <property type="entry name" value="tRNA-bd_dom"/>
</dbReference>
<evidence type="ECO:0000256" key="14">
    <source>
        <dbReference type="ARBA" id="ARBA00022884"/>
    </source>
</evidence>
<evidence type="ECO:0000256" key="10">
    <source>
        <dbReference type="ARBA" id="ARBA00022723"/>
    </source>
</evidence>
<evidence type="ECO:0000256" key="6">
    <source>
        <dbReference type="ARBA" id="ARBA00017032"/>
    </source>
</evidence>
<dbReference type="Pfam" id="PF03483">
    <property type="entry name" value="B3_4"/>
    <property type="match status" value="1"/>
</dbReference>
<evidence type="ECO:0000256" key="1">
    <source>
        <dbReference type="ARBA" id="ARBA00001946"/>
    </source>
</evidence>
<evidence type="ECO:0000256" key="7">
    <source>
        <dbReference type="ARBA" id="ARBA00022490"/>
    </source>
</evidence>
<dbReference type="FunFam" id="3.30.930.10:FF:000130">
    <property type="entry name" value="Phenylalanine--tRNA ligase beta subunit"/>
    <property type="match status" value="1"/>
</dbReference>
<dbReference type="GO" id="GO:0000049">
    <property type="term" value="F:tRNA binding"/>
    <property type="evidence" value="ECO:0007669"/>
    <property type="project" value="UniProtKB-KW"/>
</dbReference>
<evidence type="ECO:0000256" key="13">
    <source>
        <dbReference type="ARBA" id="ARBA00022842"/>
    </source>
</evidence>
<evidence type="ECO:0000313" key="22">
    <source>
        <dbReference type="EMBL" id="CAB4865031.1"/>
    </source>
</evidence>
<dbReference type="CDD" id="cd02796">
    <property type="entry name" value="tRNA_bind_bactPheRS"/>
    <property type="match status" value="1"/>
</dbReference>
<dbReference type="PANTHER" id="PTHR10947:SF0">
    <property type="entry name" value="PHENYLALANINE--TRNA LIGASE BETA SUBUNIT"/>
    <property type="match status" value="1"/>
</dbReference>
<dbReference type="SUPFAM" id="SSF56037">
    <property type="entry name" value="PheT/TilS domain"/>
    <property type="match status" value="1"/>
</dbReference>
<dbReference type="GO" id="GO:0005524">
    <property type="term" value="F:ATP binding"/>
    <property type="evidence" value="ECO:0007669"/>
    <property type="project" value="UniProtKB-KW"/>
</dbReference>
<comment type="subunit">
    <text evidence="4">Tetramer of two alpha and two beta subunits.</text>
</comment>
<dbReference type="Gene3D" id="3.30.930.10">
    <property type="entry name" value="Bira Bifunctional Protein, Domain 2"/>
    <property type="match status" value="1"/>
</dbReference>
<evidence type="ECO:0000256" key="16">
    <source>
        <dbReference type="ARBA" id="ARBA00023146"/>
    </source>
</evidence>
<dbReference type="InterPro" id="IPR005147">
    <property type="entry name" value="tRNA_synthase_B5-dom"/>
</dbReference>
<dbReference type="AlphaFoldDB" id="A0A6J7D4G5"/>
<dbReference type="NCBIfam" id="TIGR00472">
    <property type="entry name" value="pheT_bact"/>
    <property type="match status" value="1"/>
</dbReference>
<evidence type="ECO:0000256" key="5">
    <source>
        <dbReference type="ARBA" id="ARBA00012814"/>
    </source>
</evidence>
<dbReference type="EMBL" id="CAFBLM010000014">
    <property type="protein sequence ID" value="CAB4865031.1"/>
    <property type="molecule type" value="Genomic_DNA"/>
</dbReference>
<evidence type="ECO:0000259" key="20">
    <source>
        <dbReference type="PROSITE" id="PS51447"/>
    </source>
</evidence>
<dbReference type="InterPro" id="IPR045060">
    <property type="entry name" value="Phe-tRNA-ligase_IIc_bsu"/>
</dbReference>
<dbReference type="Gene3D" id="3.30.56.10">
    <property type="match status" value="2"/>
</dbReference>
<comment type="catalytic activity">
    <reaction evidence="18">
        <text>tRNA(Phe) + L-phenylalanine + ATP = L-phenylalanyl-tRNA(Phe) + AMP + diphosphate + H(+)</text>
        <dbReference type="Rhea" id="RHEA:19413"/>
        <dbReference type="Rhea" id="RHEA-COMP:9668"/>
        <dbReference type="Rhea" id="RHEA-COMP:9699"/>
        <dbReference type="ChEBI" id="CHEBI:15378"/>
        <dbReference type="ChEBI" id="CHEBI:30616"/>
        <dbReference type="ChEBI" id="CHEBI:33019"/>
        <dbReference type="ChEBI" id="CHEBI:58095"/>
        <dbReference type="ChEBI" id="CHEBI:78442"/>
        <dbReference type="ChEBI" id="CHEBI:78531"/>
        <dbReference type="ChEBI" id="CHEBI:456215"/>
        <dbReference type="EC" id="6.1.1.20"/>
    </reaction>
</comment>
<evidence type="ECO:0000256" key="2">
    <source>
        <dbReference type="ARBA" id="ARBA00004496"/>
    </source>
</evidence>
<dbReference type="PROSITE" id="PS50886">
    <property type="entry name" value="TRBD"/>
    <property type="match status" value="1"/>
</dbReference>
<dbReference type="InterPro" id="IPR020825">
    <property type="entry name" value="Phe-tRNA_synthase-like_B3/B4"/>
</dbReference>
<dbReference type="PANTHER" id="PTHR10947">
    <property type="entry name" value="PHENYLALANYL-TRNA SYNTHETASE BETA CHAIN AND LEUCINE-RICH REPEAT-CONTAINING PROTEIN 47"/>
    <property type="match status" value="1"/>
</dbReference>
<dbReference type="FunFam" id="3.30.70.380:FF:000001">
    <property type="entry name" value="Phenylalanine--tRNA ligase beta subunit"/>
    <property type="match status" value="1"/>
</dbReference>
<evidence type="ECO:0000256" key="8">
    <source>
        <dbReference type="ARBA" id="ARBA00022555"/>
    </source>
</evidence>
<dbReference type="SUPFAM" id="SSF46955">
    <property type="entry name" value="Putative DNA-binding domain"/>
    <property type="match status" value="1"/>
</dbReference>
<accession>A0A6J7D4G5</accession>